<feature type="compositionally biased region" description="Basic and acidic residues" evidence="1">
    <location>
        <begin position="65"/>
        <end position="76"/>
    </location>
</feature>
<reference evidence="2" key="1">
    <citation type="submission" date="2022-08" db="EMBL/GenBank/DDBJ databases">
        <authorList>
            <consortium name="DOE Joint Genome Institute"/>
            <person name="Min B."/>
            <person name="Riley R."/>
            <person name="Sierra-Patev S."/>
            <person name="Naranjo-Ortiz M."/>
            <person name="Looney B."/>
            <person name="Konkel Z."/>
            <person name="Slot J.C."/>
            <person name="Sakamoto Y."/>
            <person name="Steenwyk J.L."/>
            <person name="Rokas A."/>
            <person name="Carro J."/>
            <person name="Camarero S."/>
            <person name="Ferreira P."/>
            <person name="Molpeceres G."/>
            <person name="Ruiz-Duenas F.J."/>
            <person name="Serrano A."/>
            <person name="Henrissat B."/>
            <person name="Drula E."/>
            <person name="Hughes K.W."/>
            <person name="Mata J.L."/>
            <person name="Ishikawa N.K."/>
            <person name="Vargas-Isla R."/>
            <person name="Ushijima S."/>
            <person name="Smith C.A."/>
            <person name="Ahrendt S."/>
            <person name="Andreopoulos W."/>
            <person name="He G."/>
            <person name="Labutti K."/>
            <person name="Lipzen A."/>
            <person name="Ng V."/>
            <person name="Sandor L."/>
            <person name="Barry K."/>
            <person name="Martinez A.T."/>
            <person name="Xiao Y."/>
            <person name="Gibbons J.G."/>
            <person name="Terashima K."/>
            <person name="Hibbett D.S."/>
            <person name="Grigoriev I.V."/>
        </authorList>
    </citation>
    <scope>NUCLEOTIDE SEQUENCE</scope>
    <source>
        <strain evidence="2">Sp2 HRB7682 ss15</strain>
    </source>
</reference>
<dbReference type="Proteomes" id="UP001150238">
    <property type="component" value="Unassembled WGS sequence"/>
</dbReference>
<feature type="region of interest" description="Disordered" evidence="1">
    <location>
        <begin position="52"/>
        <end position="105"/>
    </location>
</feature>
<name>A0A9W9DHU3_9AGAR</name>
<organism evidence="2 3">
    <name type="scientific">Lentinula lateritia</name>
    <dbReference type="NCBI Taxonomy" id="40482"/>
    <lineage>
        <taxon>Eukaryota</taxon>
        <taxon>Fungi</taxon>
        <taxon>Dikarya</taxon>
        <taxon>Basidiomycota</taxon>
        <taxon>Agaricomycotina</taxon>
        <taxon>Agaricomycetes</taxon>
        <taxon>Agaricomycetidae</taxon>
        <taxon>Agaricales</taxon>
        <taxon>Marasmiineae</taxon>
        <taxon>Omphalotaceae</taxon>
        <taxon>Lentinula</taxon>
    </lineage>
</organism>
<evidence type="ECO:0000256" key="1">
    <source>
        <dbReference type="SAM" id="MobiDB-lite"/>
    </source>
</evidence>
<feature type="compositionally biased region" description="Basic and acidic residues" evidence="1">
    <location>
        <begin position="94"/>
        <end position="105"/>
    </location>
</feature>
<accession>A0A9W9DHU3</accession>
<sequence>MSLFRTAISRVSATSSVRAFHASPAASKTVTEKVSEVAENVNKKLGQGLASAIEKGEDATSSTKESLRSAADKTKEGATVAKQKANQASAGATEAKEDFKKEVKK</sequence>
<proteinExistence type="predicted"/>
<comment type="caution">
    <text evidence="2">The sequence shown here is derived from an EMBL/GenBank/DDBJ whole genome shotgun (WGS) entry which is preliminary data.</text>
</comment>
<evidence type="ECO:0000313" key="3">
    <source>
        <dbReference type="Proteomes" id="UP001150238"/>
    </source>
</evidence>
<dbReference type="EMBL" id="JANVFS010000029">
    <property type="protein sequence ID" value="KAJ4471303.1"/>
    <property type="molecule type" value="Genomic_DNA"/>
</dbReference>
<protein>
    <submittedName>
        <fullName evidence="2">Uncharacterized protein</fullName>
    </submittedName>
</protein>
<dbReference type="AlphaFoldDB" id="A0A9W9DHU3"/>
<reference evidence="2" key="2">
    <citation type="journal article" date="2023" name="Proc. Natl. Acad. Sci. U.S.A.">
        <title>A global phylogenomic analysis of the shiitake genus Lentinula.</title>
        <authorList>
            <person name="Sierra-Patev S."/>
            <person name="Min B."/>
            <person name="Naranjo-Ortiz M."/>
            <person name="Looney B."/>
            <person name="Konkel Z."/>
            <person name="Slot J.C."/>
            <person name="Sakamoto Y."/>
            <person name="Steenwyk J.L."/>
            <person name="Rokas A."/>
            <person name="Carro J."/>
            <person name="Camarero S."/>
            <person name="Ferreira P."/>
            <person name="Molpeceres G."/>
            <person name="Ruiz-Duenas F.J."/>
            <person name="Serrano A."/>
            <person name="Henrissat B."/>
            <person name="Drula E."/>
            <person name="Hughes K.W."/>
            <person name="Mata J.L."/>
            <person name="Ishikawa N.K."/>
            <person name="Vargas-Isla R."/>
            <person name="Ushijima S."/>
            <person name="Smith C.A."/>
            <person name="Donoghue J."/>
            <person name="Ahrendt S."/>
            <person name="Andreopoulos W."/>
            <person name="He G."/>
            <person name="LaButti K."/>
            <person name="Lipzen A."/>
            <person name="Ng V."/>
            <person name="Riley R."/>
            <person name="Sandor L."/>
            <person name="Barry K."/>
            <person name="Martinez A.T."/>
            <person name="Xiao Y."/>
            <person name="Gibbons J.G."/>
            <person name="Terashima K."/>
            <person name="Grigoriev I.V."/>
            <person name="Hibbett D."/>
        </authorList>
    </citation>
    <scope>NUCLEOTIDE SEQUENCE</scope>
    <source>
        <strain evidence="2">Sp2 HRB7682 ss15</strain>
    </source>
</reference>
<evidence type="ECO:0000313" key="2">
    <source>
        <dbReference type="EMBL" id="KAJ4471303.1"/>
    </source>
</evidence>
<gene>
    <name evidence="2" type="ORF">C8J55DRAFT_563613</name>
</gene>